<dbReference type="EMBL" id="JACKXE010000001">
    <property type="protein sequence ID" value="MBB6625996.1"/>
    <property type="molecule type" value="Genomic_DNA"/>
</dbReference>
<evidence type="ECO:0000313" key="3">
    <source>
        <dbReference type="Proteomes" id="UP000523955"/>
    </source>
</evidence>
<keyword evidence="2" id="KW-0413">Isomerase</keyword>
<dbReference type="RefSeq" id="WP_185251314.1">
    <property type="nucleotide sequence ID" value="NZ_JACKXE010000001.1"/>
</dbReference>
<dbReference type="Pfam" id="PF11716">
    <property type="entry name" value="MDMPI_N"/>
    <property type="match status" value="1"/>
</dbReference>
<comment type="caution">
    <text evidence="2">The sequence shown here is derived from an EMBL/GenBank/DDBJ whole genome shotgun (WGS) entry which is preliminary data.</text>
</comment>
<dbReference type="AlphaFoldDB" id="A0A7X0RD10"/>
<gene>
    <name evidence="2" type="ORF">H5V45_01565</name>
</gene>
<sequence length="254" mass="26521">MTDLADRSIAALRAHHDELAALVATLDDDALAGPSGASEWTVAQVLSHLGSGAEINLGSVTGTPTDNQQVWDRWDAASPREQADGFVEHDARLVETFEAYDADERATRTVDLGFLPEPVPLVTALGMRLNEVAAHAWDVTVGIDPAATLRADSAALLAEHFSGGIGFLLGFVGKPDRLAEPATVALGDSGYAVVVDDGVRLVTEAGAPTATLEGPLEAGVRLLSGRLKPEHTPAGVDVSGNVTLAQLREVFPGY</sequence>
<reference evidence="2 3" key="1">
    <citation type="submission" date="2020-08" db="EMBL/GenBank/DDBJ databases">
        <authorList>
            <person name="Seo M.-J."/>
        </authorList>
    </citation>
    <scope>NUCLEOTIDE SEQUENCE [LARGE SCALE GENOMIC DNA]</scope>
    <source>
        <strain evidence="2 3">KIGAM211</strain>
    </source>
</reference>
<organism evidence="2 3">
    <name type="scientific">Nocardioides luti</name>
    <dbReference type="NCBI Taxonomy" id="2761101"/>
    <lineage>
        <taxon>Bacteria</taxon>
        <taxon>Bacillati</taxon>
        <taxon>Actinomycetota</taxon>
        <taxon>Actinomycetes</taxon>
        <taxon>Propionibacteriales</taxon>
        <taxon>Nocardioidaceae</taxon>
        <taxon>Nocardioides</taxon>
    </lineage>
</organism>
<evidence type="ECO:0000313" key="2">
    <source>
        <dbReference type="EMBL" id="MBB6625996.1"/>
    </source>
</evidence>
<evidence type="ECO:0000259" key="1">
    <source>
        <dbReference type="Pfam" id="PF11716"/>
    </source>
</evidence>
<dbReference type="InterPro" id="IPR034660">
    <property type="entry name" value="DinB/YfiT-like"/>
</dbReference>
<feature type="domain" description="Mycothiol-dependent maleylpyruvate isomerase metal-binding" evidence="1">
    <location>
        <begin position="12"/>
        <end position="139"/>
    </location>
</feature>
<dbReference type="Proteomes" id="UP000523955">
    <property type="component" value="Unassembled WGS sequence"/>
</dbReference>
<dbReference type="Gene3D" id="1.20.120.450">
    <property type="entry name" value="dinb family like domain"/>
    <property type="match status" value="1"/>
</dbReference>
<dbReference type="NCBIfam" id="TIGR03083">
    <property type="entry name" value="maleylpyruvate isomerase family mycothiol-dependent enzyme"/>
    <property type="match status" value="1"/>
</dbReference>
<dbReference type="GO" id="GO:0046872">
    <property type="term" value="F:metal ion binding"/>
    <property type="evidence" value="ECO:0007669"/>
    <property type="project" value="InterPro"/>
</dbReference>
<keyword evidence="3" id="KW-1185">Reference proteome</keyword>
<dbReference type="SUPFAM" id="SSF109854">
    <property type="entry name" value="DinB/YfiT-like putative metalloenzymes"/>
    <property type="match status" value="1"/>
</dbReference>
<name>A0A7X0RD10_9ACTN</name>
<proteinExistence type="predicted"/>
<keyword evidence="2" id="KW-0670">Pyruvate</keyword>
<accession>A0A7X0RD10</accession>
<dbReference type="InterPro" id="IPR017517">
    <property type="entry name" value="Maleyloyr_isom"/>
</dbReference>
<protein>
    <submittedName>
        <fullName evidence="2">Maleylpyruvate isomerase family mycothiol-dependent enzyme</fullName>
    </submittedName>
</protein>
<dbReference type="GO" id="GO:0016853">
    <property type="term" value="F:isomerase activity"/>
    <property type="evidence" value="ECO:0007669"/>
    <property type="project" value="UniProtKB-KW"/>
</dbReference>
<dbReference type="InterPro" id="IPR024344">
    <property type="entry name" value="MDMPI_metal-binding"/>
</dbReference>